<dbReference type="EMBL" id="JAQNDN010000013">
    <property type="protein sequence ID" value="MDC0670514.1"/>
    <property type="molecule type" value="Genomic_DNA"/>
</dbReference>
<organism evidence="1 2">
    <name type="scientific">Nannocystis radixulma</name>
    <dbReference type="NCBI Taxonomy" id="2995305"/>
    <lineage>
        <taxon>Bacteria</taxon>
        <taxon>Pseudomonadati</taxon>
        <taxon>Myxococcota</taxon>
        <taxon>Polyangia</taxon>
        <taxon>Nannocystales</taxon>
        <taxon>Nannocystaceae</taxon>
        <taxon>Nannocystis</taxon>
    </lineage>
</organism>
<sequence>MTPREYTTYLGKGGQFAVMSHIVVRGYNVAIPEIDVGSDIFVVQDENSTLWRVQVKTATAIANADGSLRAKFNLPERQLRNLPEVDDLIYSLVVLHEGVWRAFINLPRAKLEDATAGMKPTKGALTPTLRLSKTQVLCNAGKADLQPYRDWWEYWPDLRRS</sequence>
<reference evidence="1 2" key="1">
    <citation type="submission" date="2022-11" db="EMBL/GenBank/DDBJ databases">
        <title>Minimal conservation of predation-associated metabolite biosynthetic gene clusters underscores biosynthetic potential of Myxococcota including descriptions for ten novel species: Archangium lansinium sp. nov., Myxococcus landrumus sp. nov., Nannocystis bai.</title>
        <authorList>
            <person name="Ahearne A."/>
            <person name="Stevens C."/>
            <person name="Dowd S."/>
        </authorList>
    </citation>
    <scope>NUCLEOTIDE SEQUENCE [LARGE SCALE GENOMIC DNA]</scope>
    <source>
        <strain evidence="1 2">NCELM</strain>
    </source>
</reference>
<dbReference type="RefSeq" id="WP_272000330.1">
    <property type="nucleotide sequence ID" value="NZ_JAQNDN010000013.1"/>
</dbReference>
<name>A0ABT5BAI3_9BACT</name>
<dbReference type="Proteomes" id="UP001217838">
    <property type="component" value="Unassembled WGS sequence"/>
</dbReference>
<gene>
    <name evidence="1" type="ORF">POL58_22345</name>
</gene>
<dbReference type="InterPro" id="IPR011856">
    <property type="entry name" value="tRNA_endonuc-like_dom_sf"/>
</dbReference>
<evidence type="ECO:0000313" key="1">
    <source>
        <dbReference type="EMBL" id="MDC0670514.1"/>
    </source>
</evidence>
<keyword evidence="2" id="KW-1185">Reference proteome</keyword>
<comment type="caution">
    <text evidence="1">The sequence shown here is derived from an EMBL/GenBank/DDBJ whole genome shotgun (WGS) entry which is preliminary data.</text>
</comment>
<accession>A0ABT5BAI3</accession>
<evidence type="ECO:0000313" key="2">
    <source>
        <dbReference type="Proteomes" id="UP001217838"/>
    </source>
</evidence>
<protein>
    <recommendedName>
        <fullName evidence="3">DUF4365 domain-containing protein</fullName>
    </recommendedName>
</protein>
<proteinExistence type="predicted"/>
<dbReference type="Gene3D" id="3.40.1350.10">
    <property type="match status" value="1"/>
</dbReference>
<evidence type="ECO:0008006" key="3">
    <source>
        <dbReference type="Google" id="ProtNLM"/>
    </source>
</evidence>